<dbReference type="InterPro" id="IPR046002">
    <property type="entry name" value="DUF5958"/>
</dbReference>
<accession>A0ABV3LW76</accession>
<dbReference type="EMBL" id="JBEYRS010000006">
    <property type="protein sequence ID" value="MEW2363565.1"/>
    <property type="molecule type" value="Genomic_DNA"/>
</dbReference>
<reference evidence="1 2" key="1">
    <citation type="submission" date="2024-06" db="EMBL/GenBank/DDBJ databases">
        <title>The Natural Products Discovery Center: Release of the First 8490 Sequenced Strains for Exploring Actinobacteria Biosynthetic Diversity.</title>
        <authorList>
            <person name="Kalkreuter E."/>
            <person name="Kautsar S.A."/>
            <person name="Yang D."/>
            <person name="Bader C.D."/>
            <person name="Teijaro C.N."/>
            <person name="Fluegel L."/>
            <person name="Davis C.M."/>
            <person name="Simpson J.R."/>
            <person name="Lauterbach L."/>
            <person name="Steele A.D."/>
            <person name="Gui C."/>
            <person name="Meng S."/>
            <person name="Li G."/>
            <person name="Viehrig K."/>
            <person name="Ye F."/>
            <person name="Su P."/>
            <person name="Kiefer A.F."/>
            <person name="Nichols A."/>
            <person name="Cepeda A.J."/>
            <person name="Yan W."/>
            <person name="Fan B."/>
            <person name="Jiang Y."/>
            <person name="Adhikari A."/>
            <person name="Zheng C.-J."/>
            <person name="Schuster L."/>
            <person name="Cowan T.M."/>
            <person name="Smanski M.J."/>
            <person name="Chevrette M.G."/>
            <person name="De Carvalho L.P.S."/>
            <person name="Shen B."/>
        </authorList>
    </citation>
    <scope>NUCLEOTIDE SEQUENCE [LARGE SCALE GENOMIC DNA]</scope>
    <source>
        <strain evidence="1 2">NPDC047833</strain>
    </source>
</reference>
<dbReference type="Proteomes" id="UP001553843">
    <property type="component" value="Unassembled WGS sequence"/>
</dbReference>
<dbReference type="Pfam" id="PF19383">
    <property type="entry name" value="DUF5958"/>
    <property type="match status" value="1"/>
</dbReference>
<proteinExistence type="predicted"/>
<name>A0ABV3LW76_9ACTN</name>
<comment type="caution">
    <text evidence="1">The sequence shown here is derived from an EMBL/GenBank/DDBJ whole genome shotgun (WGS) entry which is preliminary data.</text>
</comment>
<dbReference type="RefSeq" id="WP_359778985.1">
    <property type="nucleotide sequence ID" value="NZ_JBEYRR010000006.1"/>
</dbReference>
<gene>
    <name evidence="1" type="ORF">AB0887_16650</name>
</gene>
<protein>
    <submittedName>
        <fullName evidence="1">DUF5958 family protein</fullName>
    </submittedName>
</protein>
<evidence type="ECO:0000313" key="1">
    <source>
        <dbReference type="EMBL" id="MEW2363565.1"/>
    </source>
</evidence>
<keyword evidence="2" id="KW-1185">Reference proteome</keyword>
<evidence type="ECO:0000313" key="2">
    <source>
        <dbReference type="Proteomes" id="UP001553843"/>
    </source>
</evidence>
<sequence length="144" mass="16066">MADPYVILNELAQGLRPMPQGIEWFEGLSTEERSNTLRLLSHFCIQARATAEDAPESIRRAGLRATHTPAVLITRGRIDQQLGKIAALTPHNERLKSFRLLIAVLAVADERRRERFCSDGCGHAWHRLSVDIPEASTDIPEAST</sequence>
<organism evidence="1 2">
    <name type="scientific">Streptomyces huasconensis</name>
    <dbReference type="NCBI Taxonomy" id="1854574"/>
    <lineage>
        <taxon>Bacteria</taxon>
        <taxon>Bacillati</taxon>
        <taxon>Actinomycetota</taxon>
        <taxon>Actinomycetes</taxon>
        <taxon>Kitasatosporales</taxon>
        <taxon>Streptomycetaceae</taxon>
        <taxon>Streptomyces</taxon>
    </lineage>
</organism>